<reference evidence="2 3" key="1">
    <citation type="journal article" date="2014" name="Genome Announc.">
        <title>Draft Genome Sequence of the Antitrypanosomally Active Sponge-Associated Bacterium Actinokineospora sp. Strain EG49.</title>
        <authorList>
            <person name="Harjes J."/>
            <person name="Ryu T."/>
            <person name="Abdelmohsen U.R."/>
            <person name="Moitinho-Silva L."/>
            <person name="Horn H."/>
            <person name="Ravasi T."/>
            <person name="Hentschel U."/>
        </authorList>
    </citation>
    <scope>NUCLEOTIDE SEQUENCE [LARGE SCALE GENOMIC DNA]</scope>
    <source>
        <strain evidence="2 3">EG49</strain>
    </source>
</reference>
<comment type="caution">
    <text evidence="2">The sequence shown here is derived from an EMBL/GenBank/DDBJ whole genome shotgun (WGS) entry which is preliminary data.</text>
</comment>
<name>W7JDR2_9PSEU</name>
<keyword evidence="3" id="KW-1185">Reference proteome</keyword>
<gene>
    <name evidence="2" type="ORF">UO65_0470</name>
</gene>
<protein>
    <submittedName>
        <fullName evidence="2">Uncharacterized protein</fullName>
    </submittedName>
</protein>
<feature type="compositionally biased region" description="Pro residues" evidence="1">
    <location>
        <begin position="1"/>
        <end position="18"/>
    </location>
</feature>
<sequence length="49" mass="4929">MPTPPRRVGPPARRPPPSQRGGGAAQARSGVVPPWVHLAGAGEVPRAGA</sequence>
<evidence type="ECO:0000313" key="2">
    <source>
        <dbReference type="EMBL" id="EWC64144.1"/>
    </source>
</evidence>
<accession>W7JDR2</accession>
<dbReference type="AlphaFoldDB" id="W7JDR2"/>
<dbReference type="STRING" id="909613.UO65_0470"/>
<proteinExistence type="predicted"/>
<organism evidence="2 3">
    <name type="scientific">Actinokineospora spheciospongiae</name>
    <dbReference type="NCBI Taxonomy" id="909613"/>
    <lineage>
        <taxon>Bacteria</taxon>
        <taxon>Bacillati</taxon>
        <taxon>Actinomycetota</taxon>
        <taxon>Actinomycetes</taxon>
        <taxon>Pseudonocardiales</taxon>
        <taxon>Pseudonocardiaceae</taxon>
        <taxon>Actinokineospora</taxon>
    </lineage>
</organism>
<dbReference type="Proteomes" id="UP000019277">
    <property type="component" value="Unassembled WGS sequence"/>
</dbReference>
<evidence type="ECO:0000313" key="3">
    <source>
        <dbReference type="Proteomes" id="UP000019277"/>
    </source>
</evidence>
<feature type="region of interest" description="Disordered" evidence="1">
    <location>
        <begin position="1"/>
        <end position="49"/>
    </location>
</feature>
<dbReference type="EMBL" id="AYXG01000020">
    <property type="protein sequence ID" value="EWC64144.1"/>
    <property type="molecule type" value="Genomic_DNA"/>
</dbReference>
<evidence type="ECO:0000256" key="1">
    <source>
        <dbReference type="SAM" id="MobiDB-lite"/>
    </source>
</evidence>